<dbReference type="PROSITE" id="PS51318">
    <property type="entry name" value="TAT"/>
    <property type="match status" value="1"/>
</dbReference>
<dbReference type="Pfam" id="PF09375">
    <property type="entry name" value="Peptidase_M75"/>
    <property type="match status" value="1"/>
</dbReference>
<dbReference type="EMBL" id="AZRA01000024">
    <property type="protein sequence ID" value="KDB53489.1"/>
    <property type="molecule type" value="Genomic_DNA"/>
</dbReference>
<dbReference type="InterPro" id="IPR018976">
    <property type="entry name" value="Imelysin-like"/>
</dbReference>
<organism evidence="4 5">
    <name type="scientific">Sphaerotilus natans subsp. natans DSM 6575</name>
    <dbReference type="NCBI Taxonomy" id="1286631"/>
    <lineage>
        <taxon>Bacteria</taxon>
        <taxon>Pseudomonadati</taxon>
        <taxon>Pseudomonadota</taxon>
        <taxon>Betaproteobacteria</taxon>
        <taxon>Burkholderiales</taxon>
        <taxon>Sphaerotilaceae</taxon>
        <taxon>Sphaerotilus</taxon>
    </lineage>
</organism>
<evidence type="ECO:0000259" key="3">
    <source>
        <dbReference type="Pfam" id="PF09375"/>
    </source>
</evidence>
<feature type="domain" description="Imelysin-like" evidence="3">
    <location>
        <begin position="59"/>
        <end position="332"/>
    </location>
</feature>
<dbReference type="CDD" id="cd14659">
    <property type="entry name" value="Imelysin-like_IPPA"/>
    <property type="match status" value="1"/>
</dbReference>
<keyword evidence="5" id="KW-1185">Reference proteome</keyword>
<evidence type="ECO:0000256" key="1">
    <source>
        <dbReference type="ARBA" id="ARBA00004196"/>
    </source>
</evidence>
<dbReference type="PATRIC" id="fig|1286631.3.peg.932"/>
<dbReference type="eggNOG" id="COG3489">
    <property type="taxonomic scope" value="Bacteria"/>
</dbReference>
<evidence type="ECO:0000313" key="5">
    <source>
        <dbReference type="Proteomes" id="UP000026714"/>
    </source>
</evidence>
<dbReference type="STRING" id="34103.SAMN05421778_10578"/>
<gene>
    <name evidence="4" type="ORF">X805_09440</name>
</gene>
<dbReference type="Proteomes" id="UP000026714">
    <property type="component" value="Unassembled WGS sequence"/>
</dbReference>
<sequence>MNPDLPEIQRRQLLLGFSLSLGASLLGTPVMAAAPAPVVAVPFYGAATLLRMQRRHAWLPAARQWREAAEALARQLGQGCSGAARAPARQAWIRTMQAWTRASAVATGPLLQRRSSRSIDFQPTRPRLIVQALDTLRAQSPQGTPLPPDAARLERTGSPARGLPALEWLLWSPDAPTDAAACAWAQGLAEELAREAAAVEADWLAIDARDSDDPEAPADEDSLRAAFAEFVNQWLGGVELLRWAEIERPWRAGREDKTGWPRQTSASTALAWQARWEGLRALTLSPAQAPAPGAGLVPMALYLRSLGLMTLADRLDASARQADAAMRGLSPSAPPARLQQATRALAQLKGLIEGDVAGALQVNIGFSDADGD</sequence>
<name>A0A059KQJ6_9BURK</name>
<dbReference type="InterPro" id="IPR006311">
    <property type="entry name" value="TAT_signal"/>
</dbReference>
<reference evidence="4 5" key="1">
    <citation type="journal article" date="2014" name="FEMS Microbiol. Ecol.">
        <title>Sphaerotilus natans encrusted with nanoball-shaped Fe(III) oxide minerals formed by nitrate-reducing mixotrophic Fe(II) oxidation.</title>
        <authorList>
            <person name="Park S."/>
            <person name="Kim D.H."/>
            <person name="Lee J.H."/>
            <person name="Hur H.G."/>
        </authorList>
    </citation>
    <scope>NUCLEOTIDE SEQUENCE [LARGE SCALE GENOMIC DNA]</scope>
    <source>
        <strain evidence="4 5">DSM 6575</strain>
    </source>
</reference>
<dbReference type="AlphaFoldDB" id="A0A059KQJ6"/>
<comment type="subcellular location">
    <subcellularLocation>
        <location evidence="1">Cell envelope</location>
    </subcellularLocation>
</comment>
<dbReference type="Gene3D" id="1.20.1420.20">
    <property type="entry name" value="M75 peptidase, HXXE motif"/>
    <property type="match status" value="1"/>
</dbReference>
<comment type="caution">
    <text evidence="4">The sequence shown here is derived from an EMBL/GenBank/DDBJ whole genome shotgun (WGS) entry which is preliminary data.</text>
</comment>
<dbReference type="InterPro" id="IPR038352">
    <property type="entry name" value="Imelysin_sf"/>
</dbReference>
<proteinExistence type="predicted"/>
<evidence type="ECO:0000313" key="4">
    <source>
        <dbReference type="EMBL" id="KDB53489.1"/>
    </source>
</evidence>
<protein>
    <recommendedName>
        <fullName evidence="3">Imelysin-like domain-containing protein</fullName>
    </recommendedName>
</protein>
<keyword evidence="2" id="KW-0732">Signal</keyword>
<dbReference type="InterPro" id="IPR034984">
    <property type="entry name" value="Imelysin-like_IPPA"/>
</dbReference>
<dbReference type="GO" id="GO:0030313">
    <property type="term" value="C:cell envelope"/>
    <property type="evidence" value="ECO:0007669"/>
    <property type="project" value="UniProtKB-SubCell"/>
</dbReference>
<accession>A0A059KQJ6</accession>
<evidence type="ECO:0000256" key="2">
    <source>
        <dbReference type="ARBA" id="ARBA00022729"/>
    </source>
</evidence>
<dbReference type="RefSeq" id="WP_051631606.1">
    <property type="nucleotide sequence ID" value="NZ_AZRA01000024.1"/>
</dbReference>